<dbReference type="InterPro" id="IPR018488">
    <property type="entry name" value="cNMP-bd_CS"/>
</dbReference>
<dbReference type="FunFam" id="2.60.120.10:FF:000017">
    <property type="entry name" value="cAMP-dependent protein kinase type II regulatory subunit"/>
    <property type="match status" value="1"/>
</dbReference>
<dbReference type="FunFam" id="2.60.120.10:FF:000108">
    <property type="entry name" value="cAMP-dependent protein kinase type II regulatory subunit"/>
    <property type="match status" value="1"/>
</dbReference>
<dbReference type="SUPFAM" id="SSF47391">
    <property type="entry name" value="Dimerization-anchoring domain of cAMP-dependent PK regulatory subunit"/>
    <property type="match status" value="1"/>
</dbReference>
<name>A0AAN9GBM6_9CAEN</name>
<dbReference type="InterPro" id="IPR003117">
    <property type="entry name" value="cAMP_dep_PK_reg_su_I/II_a/b"/>
</dbReference>
<dbReference type="AlphaFoldDB" id="A0AAN9GBM6"/>
<dbReference type="Gene3D" id="2.60.120.10">
    <property type="entry name" value="Jelly Rolls"/>
    <property type="match status" value="2"/>
</dbReference>
<dbReference type="PROSITE" id="PS00888">
    <property type="entry name" value="CNMP_BINDING_1"/>
    <property type="match status" value="2"/>
</dbReference>
<dbReference type="PROSITE" id="PS00889">
    <property type="entry name" value="CNMP_BINDING_2"/>
    <property type="match status" value="2"/>
</dbReference>
<evidence type="ECO:0000259" key="10">
    <source>
        <dbReference type="PROSITE" id="PS50042"/>
    </source>
</evidence>
<comment type="caution">
    <text evidence="11">The sequence shown here is derived from an EMBL/GenBank/DDBJ whole genome shotgun (WGS) entry which is preliminary data.</text>
</comment>
<dbReference type="GO" id="GO:0004862">
    <property type="term" value="F:cAMP-dependent protein kinase inhibitor activity"/>
    <property type="evidence" value="ECO:0007669"/>
    <property type="project" value="TreeGrafter"/>
</dbReference>
<dbReference type="InterPro" id="IPR014710">
    <property type="entry name" value="RmlC-like_jellyroll"/>
</dbReference>
<dbReference type="SUPFAM" id="SSF51206">
    <property type="entry name" value="cAMP-binding domain-like"/>
    <property type="match status" value="2"/>
</dbReference>
<dbReference type="GO" id="GO:0034236">
    <property type="term" value="F:protein kinase A catalytic subunit binding"/>
    <property type="evidence" value="ECO:0007669"/>
    <property type="project" value="TreeGrafter"/>
</dbReference>
<keyword evidence="6 8" id="KW-0114">cAMP</keyword>
<keyword evidence="5 8" id="KW-0547">Nucleotide-binding</keyword>
<evidence type="ECO:0000256" key="6">
    <source>
        <dbReference type="ARBA" id="ARBA00023149"/>
    </source>
</evidence>
<dbReference type="SMART" id="SM00394">
    <property type="entry name" value="RIIa"/>
    <property type="match status" value="1"/>
</dbReference>
<keyword evidence="12" id="KW-1185">Reference proteome</keyword>
<dbReference type="Proteomes" id="UP001374579">
    <property type="component" value="Unassembled WGS sequence"/>
</dbReference>
<feature type="binding site" evidence="8">
    <location>
        <position position="215"/>
    </location>
    <ligand>
        <name>3',5'-cyclic AMP</name>
        <dbReference type="ChEBI" id="CHEBI:58165"/>
        <label>1</label>
    </ligand>
</feature>
<feature type="binding site" evidence="8">
    <location>
        <position position="332"/>
    </location>
    <ligand>
        <name>3',5'-cyclic AMP</name>
        <dbReference type="ChEBI" id="CHEBI:58165"/>
        <label>2</label>
    </ligand>
</feature>
<evidence type="ECO:0000256" key="7">
    <source>
        <dbReference type="ARBA" id="ARBA00067959"/>
    </source>
</evidence>
<feature type="binding site" evidence="8">
    <location>
        <position position="206"/>
    </location>
    <ligand>
        <name>3',5'-cyclic AMP</name>
        <dbReference type="ChEBI" id="CHEBI:58165"/>
        <label>1</label>
    </ligand>
</feature>
<dbReference type="Pfam" id="PF02197">
    <property type="entry name" value="RIIa"/>
    <property type="match status" value="1"/>
</dbReference>
<evidence type="ECO:0000256" key="2">
    <source>
        <dbReference type="ARBA" id="ARBA00022553"/>
    </source>
</evidence>
<sequence length="397" mass="44718">MMSFEIPPGLTDLLQEFTVAVLRERPSNLVTFAANYFNKLNDINTDGTNEFNKGGGVRFIENASPERIENSDEPMQTESEDEAFEPPPPSSRYRRKSVSAETYNPETDDDLGEAKIVNPKSDIQRQRLADVVKDILLFRSLDPEQMQEVLDAMFEKRVAPGEHIIDQGDDGDYFYVIDSGTYDIYVLIEGQPKLVGNYDNSGFFGELALMYNMPRAATITASSQGKIWALDRTTFRRIVLKSAFEKRKKYETLLEHVPLLKSLDVYERMNVADALLSRTFEDGVQIIKQGDAAECMYFLESGKVRIAMVNKNDPSAGEKDVTTLEKGGYFGELALVTHQPRAASAYAIGQVKCAVLDVHAFERLMGPCMDVLKRNIGDYEEQLSKIFGKSMSMKDIR</sequence>
<keyword evidence="2" id="KW-0597">Phosphoprotein</keyword>
<feature type="domain" description="Cyclic nucleotide-binding" evidence="10">
    <location>
        <begin position="137"/>
        <end position="256"/>
    </location>
</feature>
<dbReference type="PROSITE" id="PS50042">
    <property type="entry name" value="CNMP_BINDING_3"/>
    <property type="match status" value="2"/>
</dbReference>
<dbReference type="PRINTS" id="PR00103">
    <property type="entry name" value="CAMPKINASE"/>
</dbReference>
<evidence type="ECO:0000313" key="11">
    <source>
        <dbReference type="EMBL" id="KAK7102287.1"/>
    </source>
</evidence>
<evidence type="ECO:0000256" key="9">
    <source>
        <dbReference type="SAM" id="MobiDB-lite"/>
    </source>
</evidence>
<accession>A0AAN9GBM6</accession>
<comment type="similarity">
    <text evidence="1">Belongs to the cAMP-dependent kinase regulatory chain family.</text>
</comment>
<keyword evidence="4" id="KW-0677">Repeat</keyword>
<feature type="domain" description="Cyclic nucleotide-binding" evidence="10">
    <location>
        <begin position="259"/>
        <end position="382"/>
    </location>
</feature>
<evidence type="ECO:0000256" key="4">
    <source>
        <dbReference type="ARBA" id="ARBA00022737"/>
    </source>
</evidence>
<dbReference type="CDD" id="cd12099">
    <property type="entry name" value="DD_RII_PKA"/>
    <property type="match status" value="1"/>
</dbReference>
<organism evidence="11 12">
    <name type="scientific">Littorina saxatilis</name>
    <dbReference type="NCBI Taxonomy" id="31220"/>
    <lineage>
        <taxon>Eukaryota</taxon>
        <taxon>Metazoa</taxon>
        <taxon>Spiralia</taxon>
        <taxon>Lophotrochozoa</taxon>
        <taxon>Mollusca</taxon>
        <taxon>Gastropoda</taxon>
        <taxon>Caenogastropoda</taxon>
        <taxon>Littorinimorpha</taxon>
        <taxon>Littorinoidea</taxon>
        <taxon>Littorinidae</taxon>
        <taxon>Littorina</taxon>
    </lineage>
</organism>
<protein>
    <recommendedName>
        <fullName evidence="7">cAMP-dependent protein kinase type II regulatory subunit</fullName>
    </recommendedName>
</protein>
<evidence type="ECO:0000313" key="12">
    <source>
        <dbReference type="Proteomes" id="UP001374579"/>
    </source>
</evidence>
<dbReference type="InterPro" id="IPR050503">
    <property type="entry name" value="cAMP-dep_PK_reg_su-like"/>
</dbReference>
<dbReference type="PANTHER" id="PTHR11635:SF152">
    <property type="entry name" value="CAMP-DEPENDENT PROTEIN KINASE TYPE I REGULATORY SUBUNIT-RELATED"/>
    <property type="match status" value="1"/>
</dbReference>
<evidence type="ECO:0000256" key="3">
    <source>
        <dbReference type="ARBA" id="ARBA00022566"/>
    </source>
</evidence>
<evidence type="ECO:0000256" key="1">
    <source>
        <dbReference type="ARBA" id="ARBA00005753"/>
    </source>
</evidence>
<dbReference type="PIRSF" id="PIRSF000548">
    <property type="entry name" value="PK_regulatory"/>
    <property type="match status" value="1"/>
</dbReference>
<reference evidence="11 12" key="1">
    <citation type="submission" date="2024-02" db="EMBL/GenBank/DDBJ databases">
        <title>Chromosome-scale genome assembly of the rough periwinkle Littorina saxatilis.</title>
        <authorList>
            <person name="De Jode A."/>
            <person name="Faria R."/>
            <person name="Formenti G."/>
            <person name="Sims Y."/>
            <person name="Smith T.P."/>
            <person name="Tracey A."/>
            <person name="Wood J.M.D."/>
            <person name="Zagrodzka Z.B."/>
            <person name="Johannesson K."/>
            <person name="Butlin R.K."/>
            <person name="Leder E.H."/>
        </authorList>
    </citation>
    <scope>NUCLEOTIDE SEQUENCE [LARGE SCALE GENOMIC DNA]</scope>
    <source>
        <strain evidence="11">Snail1</strain>
        <tissue evidence="11">Muscle</tissue>
    </source>
</reference>
<dbReference type="GO" id="GO:0030552">
    <property type="term" value="F:cAMP binding"/>
    <property type="evidence" value="ECO:0007669"/>
    <property type="project" value="UniProtKB-KW"/>
</dbReference>
<dbReference type="CDD" id="cd00038">
    <property type="entry name" value="CAP_ED"/>
    <property type="match status" value="2"/>
</dbReference>
<feature type="binding site" evidence="8">
    <location>
        <position position="341"/>
    </location>
    <ligand>
        <name>3',5'-cyclic AMP</name>
        <dbReference type="ChEBI" id="CHEBI:58165"/>
        <label>2</label>
    </ligand>
</feature>
<dbReference type="PANTHER" id="PTHR11635">
    <property type="entry name" value="CAMP-DEPENDENT PROTEIN KINASE REGULATORY CHAIN"/>
    <property type="match status" value="1"/>
</dbReference>
<proteinExistence type="inferred from homology"/>
<keyword evidence="3 8" id="KW-0116">cAMP-binding</keyword>
<dbReference type="Pfam" id="PF00027">
    <property type="entry name" value="cNMP_binding"/>
    <property type="match status" value="2"/>
</dbReference>
<dbReference type="Gene3D" id="1.20.890.10">
    <property type="entry name" value="cAMP-dependent protein kinase regulatory subunit, dimerization-anchoring domain"/>
    <property type="match status" value="1"/>
</dbReference>
<evidence type="ECO:0000256" key="5">
    <source>
        <dbReference type="ARBA" id="ARBA00022741"/>
    </source>
</evidence>
<dbReference type="InterPro" id="IPR012198">
    <property type="entry name" value="cAMP_dep_PK_reg_su"/>
</dbReference>
<dbReference type="GO" id="GO:0005829">
    <property type="term" value="C:cytosol"/>
    <property type="evidence" value="ECO:0007669"/>
    <property type="project" value="TreeGrafter"/>
</dbReference>
<evidence type="ECO:0000256" key="8">
    <source>
        <dbReference type="PIRSR" id="PIRSR000548-1"/>
    </source>
</evidence>
<dbReference type="GO" id="GO:0005952">
    <property type="term" value="C:cAMP-dependent protein kinase complex"/>
    <property type="evidence" value="ECO:0007669"/>
    <property type="project" value="InterPro"/>
</dbReference>
<dbReference type="FunFam" id="1.20.890.10:FF:000002">
    <property type="entry name" value="cAMP-dependent protein kinase type II-alpha regulatory subunit"/>
    <property type="match status" value="1"/>
</dbReference>
<dbReference type="EMBL" id="JBAMIC010000010">
    <property type="protein sequence ID" value="KAK7102287.1"/>
    <property type="molecule type" value="Genomic_DNA"/>
</dbReference>
<feature type="region of interest" description="Disordered" evidence="9">
    <location>
        <begin position="62"/>
        <end position="113"/>
    </location>
</feature>
<gene>
    <name evidence="11" type="ORF">V1264_020527</name>
</gene>
<dbReference type="InterPro" id="IPR018490">
    <property type="entry name" value="cNMP-bd_dom_sf"/>
</dbReference>
<dbReference type="SMART" id="SM00100">
    <property type="entry name" value="cNMP"/>
    <property type="match status" value="2"/>
</dbReference>
<dbReference type="InterPro" id="IPR000595">
    <property type="entry name" value="cNMP-bd_dom"/>
</dbReference>